<proteinExistence type="predicted"/>
<dbReference type="EMBL" id="JAUSTR010000003">
    <property type="protein sequence ID" value="MDQ0162189.1"/>
    <property type="molecule type" value="Genomic_DNA"/>
</dbReference>
<feature type="transmembrane region" description="Helical" evidence="6">
    <location>
        <begin position="12"/>
        <end position="34"/>
    </location>
</feature>
<reference evidence="7 8" key="1">
    <citation type="submission" date="2023-07" db="EMBL/GenBank/DDBJ databases">
        <title>Genomic Encyclopedia of Type Strains, Phase IV (KMG-IV): sequencing the most valuable type-strain genomes for metagenomic binning, comparative biology and taxonomic classification.</title>
        <authorList>
            <person name="Goeker M."/>
        </authorList>
    </citation>
    <scope>NUCLEOTIDE SEQUENCE [LARGE SCALE GENOMIC DNA]</scope>
    <source>
        <strain evidence="7 8">DSM 19092</strain>
    </source>
</reference>
<evidence type="ECO:0000256" key="4">
    <source>
        <dbReference type="ARBA" id="ARBA00022989"/>
    </source>
</evidence>
<feature type="transmembrane region" description="Helical" evidence="6">
    <location>
        <begin position="46"/>
        <end position="64"/>
    </location>
</feature>
<dbReference type="Proteomes" id="UP001225646">
    <property type="component" value="Unassembled WGS sequence"/>
</dbReference>
<evidence type="ECO:0000256" key="6">
    <source>
        <dbReference type="SAM" id="Phobius"/>
    </source>
</evidence>
<dbReference type="RefSeq" id="WP_419151705.1">
    <property type="nucleotide sequence ID" value="NZ_JAUSTR010000003.1"/>
</dbReference>
<evidence type="ECO:0000313" key="7">
    <source>
        <dbReference type="EMBL" id="MDQ0162189.1"/>
    </source>
</evidence>
<keyword evidence="2" id="KW-1003">Cell membrane</keyword>
<evidence type="ECO:0000256" key="2">
    <source>
        <dbReference type="ARBA" id="ARBA00022475"/>
    </source>
</evidence>
<sequence length="282" mass="32563">MDMFNVLSNFSYHVLWNFGVLFLVLLAIVLYLFLLPASKEHTKGHTYFFLLGAIVFFIALGSPLNMLGRLIFRAHMIQMVLILFISIPLLLIGFKTKVLDCLYLVPFWQKLFHSFSKPLVGMITFHLLWNIYHLPIVFNFVRSHYIWNYVSIFTLCIAAFLLWWPIFPPIQKLKEENKKPLGFYVIGNVCLFLPMAAVYLFSSTSFYSIYSDPDLLISAVALCLPIGVSMDSLPANLLERLLPYSPVHEQKYGAIVLLISVAVIYLTLIFQYNKNKRQILSM</sequence>
<feature type="transmembrane region" description="Helical" evidence="6">
    <location>
        <begin position="76"/>
        <end position="94"/>
    </location>
</feature>
<dbReference type="InterPro" id="IPR019108">
    <property type="entry name" value="Caa3_assmbl_CtaG-rel"/>
</dbReference>
<feature type="transmembrane region" description="Helical" evidence="6">
    <location>
        <begin position="181"/>
        <end position="202"/>
    </location>
</feature>
<keyword evidence="5 6" id="KW-0472">Membrane</keyword>
<evidence type="ECO:0000256" key="1">
    <source>
        <dbReference type="ARBA" id="ARBA00004651"/>
    </source>
</evidence>
<evidence type="ECO:0000256" key="3">
    <source>
        <dbReference type="ARBA" id="ARBA00022692"/>
    </source>
</evidence>
<organism evidence="7 8">
    <name type="scientific">Aeribacillus alveayuensis</name>
    <dbReference type="NCBI Taxonomy" id="279215"/>
    <lineage>
        <taxon>Bacteria</taxon>
        <taxon>Bacillati</taxon>
        <taxon>Bacillota</taxon>
        <taxon>Bacilli</taxon>
        <taxon>Bacillales</taxon>
        <taxon>Bacillaceae</taxon>
        <taxon>Aeribacillus</taxon>
    </lineage>
</organism>
<comment type="caution">
    <text evidence="7">The sequence shown here is derived from an EMBL/GenBank/DDBJ whole genome shotgun (WGS) entry which is preliminary data.</text>
</comment>
<dbReference type="Pfam" id="PF09678">
    <property type="entry name" value="Caa3_CtaG"/>
    <property type="match status" value="1"/>
</dbReference>
<protein>
    <submittedName>
        <fullName evidence="7">Membrane protein</fullName>
    </submittedName>
</protein>
<feature type="transmembrane region" description="Helical" evidence="6">
    <location>
        <begin position="252"/>
        <end position="272"/>
    </location>
</feature>
<gene>
    <name evidence="7" type="ORF">J2S06_001265</name>
</gene>
<keyword evidence="8" id="KW-1185">Reference proteome</keyword>
<comment type="subcellular location">
    <subcellularLocation>
        <location evidence="1">Cell membrane</location>
        <topology evidence="1">Multi-pass membrane protein</topology>
    </subcellularLocation>
</comment>
<accession>A0ABT9VMJ2</accession>
<evidence type="ECO:0000256" key="5">
    <source>
        <dbReference type="ARBA" id="ARBA00023136"/>
    </source>
</evidence>
<keyword evidence="3 6" id="KW-0812">Transmembrane</keyword>
<feature type="transmembrane region" description="Helical" evidence="6">
    <location>
        <begin position="214"/>
        <end position="232"/>
    </location>
</feature>
<keyword evidence="4 6" id="KW-1133">Transmembrane helix</keyword>
<feature type="transmembrane region" description="Helical" evidence="6">
    <location>
        <begin position="114"/>
        <end position="134"/>
    </location>
</feature>
<name>A0ABT9VMJ2_9BACI</name>
<feature type="transmembrane region" description="Helical" evidence="6">
    <location>
        <begin position="146"/>
        <end position="166"/>
    </location>
</feature>
<evidence type="ECO:0000313" key="8">
    <source>
        <dbReference type="Proteomes" id="UP001225646"/>
    </source>
</evidence>